<evidence type="ECO:0000313" key="1">
    <source>
        <dbReference type="EMBL" id="TKC58044.1"/>
    </source>
</evidence>
<dbReference type="Proteomes" id="UP000309594">
    <property type="component" value="Unassembled WGS sequence"/>
</dbReference>
<name>A0A4U1G434_9SPHI</name>
<sequence length="83" mass="9142">MKIPVIRQLFQNSTPEDLKATLTVLEAFCEFRGVNEEEVNVAGEMITNICGALEVHESVKSGMVEKDALNAFGQKVMGSIDRN</sequence>
<accession>A0A4U1G434</accession>
<dbReference type="InterPro" id="IPR053810">
    <property type="entry name" value="DUF6952"/>
</dbReference>
<protein>
    <submittedName>
        <fullName evidence="1">Uncharacterized protein</fullName>
    </submittedName>
</protein>
<organism evidence="1 2">
    <name type="scientific">Pedobacter hiemivivus</name>
    <dbReference type="NCBI Taxonomy" id="2530454"/>
    <lineage>
        <taxon>Bacteria</taxon>
        <taxon>Pseudomonadati</taxon>
        <taxon>Bacteroidota</taxon>
        <taxon>Sphingobacteriia</taxon>
        <taxon>Sphingobacteriales</taxon>
        <taxon>Sphingobacteriaceae</taxon>
        <taxon>Pedobacter</taxon>
    </lineage>
</organism>
<comment type="caution">
    <text evidence="1">The sequence shown here is derived from an EMBL/GenBank/DDBJ whole genome shotgun (WGS) entry which is preliminary data.</text>
</comment>
<dbReference type="Pfam" id="PF22264">
    <property type="entry name" value="DUF6952"/>
    <property type="match status" value="1"/>
</dbReference>
<proteinExistence type="predicted"/>
<dbReference type="RefSeq" id="WP_136881379.1">
    <property type="nucleotide sequence ID" value="NZ_SWDX01000008.1"/>
</dbReference>
<gene>
    <name evidence="1" type="ORF">FBD94_18995</name>
</gene>
<dbReference type="EMBL" id="SWDX01000008">
    <property type="protein sequence ID" value="TKC58044.1"/>
    <property type="molecule type" value="Genomic_DNA"/>
</dbReference>
<reference evidence="1 2" key="1">
    <citation type="submission" date="2019-04" db="EMBL/GenBank/DDBJ databases">
        <title>Pedobacter sp. RP-1-16 sp. nov., isolated from Arctic soil.</title>
        <authorList>
            <person name="Dahal R.H."/>
            <person name="Kim D.-U."/>
        </authorList>
    </citation>
    <scope>NUCLEOTIDE SEQUENCE [LARGE SCALE GENOMIC DNA]</scope>
    <source>
        <strain evidence="1 2">RP-1-16</strain>
    </source>
</reference>
<evidence type="ECO:0000313" key="2">
    <source>
        <dbReference type="Proteomes" id="UP000309594"/>
    </source>
</evidence>
<dbReference type="AlphaFoldDB" id="A0A4U1G434"/>